<feature type="domain" description="UspA" evidence="3">
    <location>
        <begin position="1"/>
        <end position="142"/>
    </location>
</feature>
<dbReference type="SUPFAM" id="SSF52402">
    <property type="entry name" value="Adenine nucleotide alpha hydrolases-like"/>
    <property type="match status" value="1"/>
</dbReference>
<dbReference type="InterPro" id="IPR006016">
    <property type="entry name" value="UspA"/>
</dbReference>
<dbReference type="Proteomes" id="UP001596545">
    <property type="component" value="Unassembled WGS sequence"/>
</dbReference>
<dbReference type="EMBL" id="JBHTBL010000001">
    <property type="protein sequence ID" value="MFC7322966.1"/>
    <property type="molecule type" value="Genomic_DNA"/>
</dbReference>
<evidence type="ECO:0000256" key="2">
    <source>
        <dbReference type="SAM" id="Coils"/>
    </source>
</evidence>
<dbReference type="InterPro" id="IPR014729">
    <property type="entry name" value="Rossmann-like_a/b/a_fold"/>
</dbReference>
<keyword evidence="5" id="KW-1185">Reference proteome</keyword>
<comment type="caution">
    <text evidence="4">The sequence shown here is derived from an EMBL/GenBank/DDBJ whole genome shotgun (WGS) entry which is preliminary data.</text>
</comment>
<dbReference type="CDD" id="cd00293">
    <property type="entry name" value="USP-like"/>
    <property type="match status" value="1"/>
</dbReference>
<evidence type="ECO:0000313" key="4">
    <source>
        <dbReference type="EMBL" id="MFC7322966.1"/>
    </source>
</evidence>
<dbReference type="Pfam" id="PF00582">
    <property type="entry name" value="Usp"/>
    <property type="match status" value="1"/>
</dbReference>
<dbReference type="RefSeq" id="WP_256407906.1">
    <property type="nucleotide sequence ID" value="NZ_JANHDN010000002.1"/>
</dbReference>
<name>A0ABD6AGK8_9EURY</name>
<dbReference type="PANTHER" id="PTHR46268:SF6">
    <property type="entry name" value="UNIVERSAL STRESS PROTEIN UP12"/>
    <property type="match status" value="1"/>
</dbReference>
<proteinExistence type="inferred from homology"/>
<protein>
    <submittedName>
        <fullName evidence="4">Universal stress protein</fullName>
    </submittedName>
</protein>
<evidence type="ECO:0000313" key="5">
    <source>
        <dbReference type="Proteomes" id="UP001596545"/>
    </source>
</evidence>
<dbReference type="Gene3D" id="3.40.50.620">
    <property type="entry name" value="HUPs"/>
    <property type="match status" value="1"/>
</dbReference>
<reference evidence="4 5" key="1">
    <citation type="journal article" date="2019" name="Int. J. Syst. Evol. Microbiol.">
        <title>The Global Catalogue of Microorganisms (GCM) 10K type strain sequencing project: providing services to taxonomists for standard genome sequencing and annotation.</title>
        <authorList>
            <consortium name="The Broad Institute Genomics Platform"/>
            <consortium name="The Broad Institute Genome Sequencing Center for Infectious Disease"/>
            <person name="Wu L."/>
            <person name="Ma J."/>
        </authorList>
    </citation>
    <scope>NUCLEOTIDE SEQUENCE [LARGE SCALE GENOMIC DNA]</scope>
    <source>
        <strain evidence="4 5">CGMCC 1.12554</strain>
    </source>
</reference>
<feature type="coiled-coil region" evidence="2">
    <location>
        <begin position="62"/>
        <end position="89"/>
    </location>
</feature>
<organism evidence="4 5">
    <name type="scientific">Halorubrum rutilum</name>
    <dbReference type="NCBI Taxonomy" id="1364933"/>
    <lineage>
        <taxon>Archaea</taxon>
        <taxon>Methanobacteriati</taxon>
        <taxon>Methanobacteriota</taxon>
        <taxon>Stenosarchaea group</taxon>
        <taxon>Halobacteria</taxon>
        <taxon>Halobacteriales</taxon>
        <taxon>Haloferacaceae</taxon>
        <taxon>Halorubrum</taxon>
    </lineage>
</organism>
<dbReference type="AlphaFoldDB" id="A0ABD6AGK8"/>
<evidence type="ECO:0000256" key="1">
    <source>
        <dbReference type="ARBA" id="ARBA00008791"/>
    </source>
</evidence>
<comment type="similarity">
    <text evidence="1">Belongs to the universal stress protein A family.</text>
</comment>
<evidence type="ECO:0000259" key="3">
    <source>
        <dbReference type="Pfam" id="PF00582"/>
    </source>
</evidence>
<gene>
    <name evidence="4" type="ORF">ACFQMF_00060</name>
</gene>
<dbReference type="PANTHER" id="PTHR46268">
    <property type="entry name" value="STRESS RESPONSE PROTEIN NHAX"/>
    <property type="match status" value="1"/>
</dbReference>
<sequence>MYGTTLIPTGGSDAAFAAVDDAIEVTAPDGAIHVLGVVEELPTYERSGTPGVADGGDDEAERLRLEAAVERIETEATAAEIDCETAIAEGVPSREIVAYAEDVDADAIVMGTRGARDAAGDLLGSTTERVLRDASTTVVSVPASA</sequence>
<keyword evidence="2" id="KW-0175">Coiled coil</keyword>
<dbReference type="InterPro" id="IPR006015">
    <property type="entry name" value="Universal_stress_UspA"/>
</dbReference>
<dbReference type="PRINTS" id="PR01438">
    <property type="entry name" value="UNVRSLSTRESS"/>
</dbReference>
<accession>A0ABD6AGK8</accession>